<sequence>MAFGREIWAVNWGPLPRNFGLWPQSLGLRLHAHVSLFGEPLDGPFPNVERLQGFPRLYTSAAWEDVFPSVERFHEALAFLGPHSRHDGYVDRFDLEAALRRLDIFISPQDLDSLASSPASVDLLQLTLQRISESRRFRSYYAPPKAEARSPSLSGLHRARGSADRRWAGEGVPPGEPGLGFPWAARYRALEA</sequence>
<gene>
    <name evidence="1" type="ORF">SNAT2548_LOCUS6650</name>
</gene>
<name>A0A812JE91_9DINO</name>
<organism evidence="1 2">
    <name type="scientific">Symbiodinium natans</name>
    <dbReference type="NCBI Taxonomy" id="878477"/>
    <lineage>
        <taxon>Eukaryota</taxon>
        <taxon>Sar</taxon>
        <taxon>Alveolata</taxon>
        <taxon>Dinophyceae</taxon>
        <taxon>Suessiales</taxon>
        <taxon>Symbiodiniaceae</taxon>
        <taxon>Symbiodinium</taxon>
    </lineage>
</organism>
<dbReference type="AlphaFoldDB" id="A0A812JE91"/>
<accession>A0A812JE91</accession>
<dbReference type="Proteomes" id="UP000604046">
    <property type="component" value="Unassembled WGS sequence"/>
</dbReference>
<keyword evidence="2" id="KW-1185">Reference proteome</keyword>
<evidence type="ECO:0000313" key="1">
    <source>
        <dbReference type="EMBL" id="CAE7207008.1"/>
    </source>
</evidence>
<protein>
    <submittedName>
        <fullName evidence="1">Uncharacterized protein</fullName>
    </submittedName>
</protein>
<dbReference type="OrthoDB" id="10385039at2759"/>
<evidence type="ECO:0000313" key="2">
    <source>
        <dbReference type="Proteomes" id="UP000604046"/>
    </source>
</evidence>
<reference evidence="1" key="1">
    <citation type="submission" date="2021-02" db="EMBL/GenBank/DDBJ databases">
        <authorList>
            <person name="Dougan E. K."/>
            <person name="Rhodes N."/>
            <person name="Thang M."/>
            <person name="Chan C."/>
        </authorList>
    </citation>
    <scope>NUCLEOTIDE SEQUENCE</scope>
</reference>
<dbReference type="EMBL" id="CAJNDS010000446">
    <property type="protein sequence ID" value="CAE7207008.1"/>
    <property type="molecule type" value="Genomic_DNA"/>
</dbReference>
<proteinExistence type="predicted"/>
<comment type="caution">
    <text evidence="1">The sequence shown here is derived from an EMBL/GenBank/DDBJ whole genome shotgun (WGS) entry which is preliminary data.</text>
</comment>